<protein>
    <recommendedName>
        <fullName evidence="3">Uracil-DNA glycosylase-like domain-containing protein</fullName>
    </recommendedName>
</protein>
<evidence type="ECO:0008006" key="3">
    <source>
        <dbReference type="Google" id="ProtNLM"/>
    </source>
</evidence>
<gene>
    <name evidence="1" type="ORF">T630_0723</name>
</gene>
<accession>A0A0J1CYR8</accession>
<dbReference type="EMBL" id="JPHZ01000034">
    <property type="protein sequence ID" value="KLT84448.1"/>
    <property type="molecule type" value="Genomic_DNA"/>
</dbReference>
<sequence length="227" mass="26055">MEKSLNLANSIFAGFNDKNGLMICGYEWGEESQSKGQEVIIDTTKECTFSNKSLRYGDVAKTWIKYDKRIRTWFSMWGHPLNEEGLGDAFDKMIVQTNWAVESKKSRSAIPFYKQDENVDNFIAHIEELRPKVILFMGSELLTKVLKFYKVRDKFTPIMGNEIEKLQTLRMPDYHGSLAYINKFENCTVVGLPHPSSGRGITNEYIEFCGSELNPIISQFKKDHGIA</sequence>
<reference evidence="1 2" key="1">
    <citation type="submission" date="2014-07" db="EMBL/GenBank/DDBJ databases">
        <authorList>
            <person name="Harkins D.M."/>
            <person name="Lesho E."/>
            <person name="Waterman P.E."/>
            <person name="Chan A."/>
            <person name="Fouts D.E."/>
        </authorList>
    </citation>
    <scope>NUCLEOTIDE SEQUENCE [LARGE SCALE GENOMIC DNA]</scope>
    <source>
        <strain evidence="1 2">MRSN 3527</strain>
    </source>
</reference>
<name>A0A0J1CYR8_ACIBA</name>
<dbReference type="Proteomes" id="UP000036122">
    <property type="component" value="Unassembled WGS sequence"/>
</dbReference>
<dbReference type="AlphaFoldDB" id="A0A0J1CYR8"/>
<organism evidence="1 2">
    <name type="scientific">Acinetobacter baumannii MRSN 3527</name>
    <dbReference type="NCBI Taxonomy" id="1409923"/>
    <lineage>
        <taxon>Bacteria</taxon>
        <taxon>Pseudomonadati</taxon>
        <taxon>Pseudomonadota</taxon>
        <taxon>Gammaproteobacteria</taxon>
        <taxon>Moraxellales</taxon>
        <taxon>Moraxellaceae</taxon>
        <taxon>Acinetobacter</taxon>
        <taxon>Acinetobacter calcoaceticus/baumannii complex</taxon>
    </lineage>
</organism>
<proteinExistence type="predicted"/>
<dbReference type="RefSeq" id="WP_000415733.1">
    <property type="nucleotide sequence ID" value="NZ_JPHZ01000034.1"/>
</dbReference>
<dbReference type="PATRIC" id="fig|1409923.3.peg.1582"/>
<evidence type="ECO:0000313" key="1">
    <source>
        <dbReference type="EMBL" id="KLT84448.1"/>
    </source>
</evidence>
<evidence type="ECO:0000313" key="2">
    <source>
        <dbReference type="Proteomes" id="UP000036122"/>
    </source>
</evidence>
<comment type="caution">
    <text evidence="1">The sequence shown here is derived from an EMBL/GenBank/DDBJ whole genome shotgun (WGS) entry which is preliminary data.</text>
</comment>